<proteinExistence type="inferred from homology"/>
<dbReference type="GO" id="GO:0005737">
    <property type="term" value="C:cytoplasm"/>
    <property type="evidence" value="ECO:0007669"/>
    <property type="project" value="UniProtKB-SubCell"/>
</dbReference>
<dbReference type="EC" id="2.3.1.266" evidence="5"/>
<evidence type="ECO:0000256" key="3">
    <source>
        <dbReference type="ARBA" id="ARBA00022679"/>
    </source>
</evidence>
<dbReference type="InterPro" id="IPR050680">
    <property type="entry name" value="YpeA/RimI_acetyltransf"/>
</dbReference>
<dbReference type="InterPro" id="IPR000182">
    <property type="entry name" value="GNAT_dom"/>
</dbReference>
<dbReference type="PANTHER" id="PTHR43420:SF44">
    <property type="entry name" value="ACETYLTRANSFERASE YPEA"/>
    <property type="match status" value="1"/>
</dbReference>
<reference evidence="7 8" key="1">
    <citation type="submission" date="2014-03" db="EMBL/GenBank/DDBJ databases">
        <title>Draft Genome Sequence of Actibacterium mucosum KCTC 23349, a Marine Alphaproteobacterium with Complex Ionic Requirements Isolated from Mediterranean Seawater at Malvarrosa Beach, Valencia, Spain.</title>
        <authorList>
            <person name="Arahal D.R."/>
            <person name="Shao Z."/>
            <person name="Lai Q."/>
            <person name="Pujalte M.J."/>
        </authorList>
    </citation>
    <scope>NUCLEOTIDE SEQUENCE [LARGE SCALE GENOMIC DNA]</scope>
    <source>
        <strain evidence="7 8">KCTC 23349</strain>
    </source>
</reference>
<dbReference type="OrthoDB" id="9804026at2"/>
<comment type="caution">
    <text evidence="7">The sequence shown here is derived from an EMBL/GenBank/DDBJ whole genome shotgun (WGS) entry which is preliminary data.</text>
</comment>
<evidence type="ECO:0000256" key="4">
    <source>
        <dbReference type="ARBA" id="ARBA00023315"/>
    </source>
</evidence>
<evidence type="ECO:0000256" key="2">
    <source>
        <dbReference type="ARBA" id="ARBA00022490"/>
    </source>
</evidence>
<keyword evidence="8" id="KW-1185">Reference proteome</keyword>
<dbReference type="STRING" id="1454373.ACMU_14940"/>
<dbReference type="Gene3D" id="3.40.630.30">
    <property type="match status" value="1"/>
</dbReference>
<protein>
    <recommendedName>
        <fullName evidence="5">[Ribosomal protein bS18]-alanine N-acetyltransferase</fullName>
        <ecNumber evidence="5">2.3.1.266</ecNumber>
    </recommendedName>
</protein>
<dbReference type="SUPFAM" id="SSF55729">
    <property type="entry name" value="Acyl-CoA N-acyltransferases (Nat)"/>
    <property type="match status" value="1"/>
</dbReference>
<keyword evidence="3 7" id="KW-0808">Transferase</keyword>
<dbReference type="InterPro" id="IPR016181">
    <property type="entry name" value="Acyl_CoA_acyltransferase"/>
</dbReference>
<feature type="domain" description="N-acetyltransferase" evidence="6">
    <location>
        <begin position="1"/>
        <end position="137"/>
    </location>
</feature>
<dbReference type="RefSeq" id="WP_035260235.1">
    <property type="nucleotide sequence ID" value="NZ_JFKE01000005.1"/>
</dbReference>
<evidence type="ECO:0000256" key="5">
    <source>
        <dbReference type="RuleBase" id="RU363094"/>
    </source>
</evidence>
<dbReference type="InterPro" id="IPR006464">
    <property type="entry name" value="AcTrfase_RimI/Ard1"/>
</dbReference>
<keyword evidence="4" id="KW-0012">Acyltransferase</keyword>
<comment type="catalytic activity">
    <reaction evidence="5">
        <text>N-terminal L-alanyl-[ribosomal protein bS18] + acetyl-CoA = N-terminal N(alpha)-acetyl-L-alanyl-[ribosomal protein bS18] + CoA + H(+)</text>
        <dbReference type="Rhea" id="RHEA:43756"/>
        <dbReference type="Rhea" id="RHEA-COMP:10676"/>
        <dbReference type="Rhea" id="RHEA-COMP:10677"/>
        <dbReference type="ChEBI" id="CHEBI:15378"/>
        <dbReference type="ChEBI" id="CHEBI:57287"/>
        <dbReference type="ChEBI" id="CHEBI:57288"/>
        <dbReference type="ChEBI" id="CHEBI:64718"/>
        <dbReference type="ChEBI" id="CHEBI:83683"/>
        <dbReference type="EC" id="2.3.1.266"/>
    </reaction>
</comment>
<comment type="similarity">
    <text evidence="1 5">Belongs to the acetyltransferase family. RimI subfamily.</text>
</comment>
<evidence type="ECO:0000259" key="6">
    <source>
        <dbReference type="PROSITE" id="PS51186"/>
    </source>
</evidence>
<dbReference type="PANTHER" id="PTHR43420">
    <property type="entry name" value="ACETYLTRANSFERASE"/>
    <property type="match status" value="1"/>
</dbReference>
<dbReference type="AlphaFoldDB" id="A0A037ZF02"/>
<dbReference type="NCBIfam" id="TIGR01575">
    <property type="entry name" value="rimI"/>
    <property type="match status" value="1"/>
</dbReference>
<dbReference type="PROSITE" id="PS51186">
    <property type="entry name" value="GNAT"/>
    <property type="match status" value="1"/>
</dbReference>
<keyword evidence="2 5" id="KW-0963">Cytoplasm</keyword>
<dbReference type="EMBL" id="JFKE01000005">
    <property type="protein sequence ID" value="KAJ55050.1"/>
    <property type="molecule type" value="Genomic_DNA"/>
</dbReference>
<dbReference type="Proteomes" id="UP000026249">
    <property type="component" value="Unassembled WGS sequence"/>
</dbReference>
<dbReference type="GO" id="GO:0008999">
    <property type="term" value="F:protein-N-terminal-alanine acetyltransferase activity"/>
    <property type="evidence" value="ECO:0007669"/>
    <property type="project" value="UniProtKB-EC"/>
</dbReference>
<sequence>MTPAEMAKLHAACFTTPRPWSADEFATLLTSDTVFALTEPNGFFLGRVVAGEAELLTIAVDPAHRRKGLGVKLVRGFLRDAAARSATEAFLEVAADNAAAIALYQKTGFAESGRRARYYQKPDGSRLDALILSASIA</sequence>
<accession>A0A037ZF02</accession>
<evidence type="ECO:0000256" key="1">
    <source>
        <dbReference type="ARBA" id="ARBA00005395"/>
    </source>
</evidence>
<dbReference type="Pfam" id="PF00583">
    <property type="entry name" value="Acetyltransf_1"/>
    <property type="match status" value="1"/>
</dbReference>
<evidence type="ECO:0000313" key="8">
    <source>
        <dbReference type="Proteomes" id="UP000026249"/>
    </source>
</evidence>
<evidence type="ECO:0000313" key="7">
    <source>
        <dbReference type="EMBL" id="KAJ55050.1"/>
    </source>
</evidence>
<name>A0A037ZF02_9RHOB</name>
<comment type="function">
    <text evidence="5">Acetylates the N-terminal alanine of ribosomal protein bS18.</text>
</comment>
<comment type="subcellular location">
    <subcellularLocation>
        <location evidence="5">Cytoplasm</location>
    </subcellularLocation>
</comment>
<organism evidence="7 8">
    <name type="scientific">Actibacterium mucosum KCTC 23349</name>
    <dbReference type="NCBI Taxonomy" id="1454373"/>
    <lineage>
        <taxon>Bacteria</taxon>
        <taxon>Pseudomonadati</taxon>
        <taxon>Pseudomonadota</taxon>
        <taxon>Alphaproteobacteria</taxon>
        <taxon>Rhodobacterales</taxon>
        <taxon>Roseobacteraceae</taxon>
        <taxon>Actibacterium</taxon>
    </lineage>
</organism>
<dbReference type="CDD" id="cd04301">
    <property type="entry name" value="NAT_SF"/>
    <property type="match status" value="1"/>
</dbReference>
<gene>
    <name evidence="7" type="ORF">ACMU_14940</name>
</gene>